<comment type="caution">
    <text evidence="2">The sequence shown here is derived from an EMBL/GenBank/DDBJ whole genome shotgun (WGS) entry which is preliminary data.</text>
</comment>
<feature type="non-terminal residue" evidence="2">
    <location>
        <position position="127"/>
    </location>
</feature>
<evidence type="ECO:0000313" key="2">
    <source>
        <dbReference type="EMBL" id="KAH9299792.1"/>
    </source>
</evidence>
<dbReference type="EMBL" id="JAHRHJ020000010">
    <property type="protein sequence ID" value="KAH9299792.1"/>
    <property type="molecule type" value="Genomic_DNA"/>
</dbReference>
<keyword evidence="3" id="KW-1185">Reference proteome</keyword>
<feature type="compositionally biased region" description="Polar residues" evidence="1">
    <location>
        <begin position="70"/>
        <end position="96"/>
    </location>
</feature>
<evidence type="ECO:0000313" key="3">
    <source>
        <dbReference type="Proteomes" id="UP000824469"/>
    </source>
</evidence>
<evidence type="ECO:0000256" key="1">
    <source>
        <dbReference type="SAM" id="MobiDB-lite"/>
    </source>
</evidence>
<accession>A0AA38CGH7</accession>
<organism evidence="2 3">
    <name type="scientific">Taxus chinensis</name>
    <name type="common">Chinese yew</name>
    <name type="synonym">Taxus wallichiana var. chinensis</name>
    <dbReference type="NCBI Taxonomy" id="29808"/>
    <lineage>
        <taxon>Eukaryota</taxon>
        <taxon>Viridiplantae</taxon>
        <taxon>Streptophyta</taxon>
        <taxon>Embryophyta</taxon>
        <taxon>Tracheophyta</taxon>
        <taxon>Spermatophyta</taxon>
        <taxon>Pinopsida</taxon>
        <taxon>Pinidae</taxon>
        <taxon>Conifers II</taxon>
        <taxon>Cupressales</taxon>
        <taxon>Taxaceae</taxon>
        <taxon>Taxus</taxon>
    </lineage>
</organism>
<proteinExistence type="predicted"/>
<dbReference type="AlphaFoldDB" id="A0AA38CGH7"/>
<gene>
    <name evidence="2" type="ORF">KI387_031474</name>
</gene>
<reference evidence="2 3" key="1">
    <citation type="journal article" date="2021" name="Nat. Plants">
        <title>The Taxus genome provides insights into paclitaxel biosynthesis.</title>
        <authorList>
            <person name="Xiong X."/>
            <person name="Gou J."/>
            <person name="Liao Q."/>
            <person name="Li Y."/>
            <person name="Zhou Q."/>
            <person name="Bi G."/>
            <person name="Li C."/>
            <person name="Du R."/>
            <person name="Wang X."/>
            <person name="Sun T."/>
            <person name="Guo L."/>
            <person name="Liang H."/>
            <person name="Lu P."/>
            <person name="Wu Y."/>
            <person name="Zhang Z."/>
            <person name="Ro D.K."/>
            <person name="Shang Y."/>
            <person name="Huang S."/>
            <person name="Yan J."/>
        </authorList>
    </citation>
    <scope>NUCLEOTIDE SEQUENCE [LARGE SCALE GENOMIC DNA]</scope>
    <source>
        <strain evidence="2">Ta-2019</strain>
    </source>
</reference>
<dbReference type="Proteomes" id="UP000824469">
    <property type="component" value="Unassembled WGS sequence"/>
</dbReference>
<feature type="region of interest" description="Disordered" evidence="1">
    <location>
        <begin position="66"/>
        <end position="127"/>
    </location>
</feature>
<sequence length="127" mass="14327">MKETMDDLEQRAPTDDMSFLQEVLTRSQRDLQQSLQQSLQHALRESQREMRDALTGCIMDLVKAFHGPNANRSNNQGAINNGEGSSSGQARTSINPPLQIFKSKFLQREEHPVELDPPSDMEDLKAC</sequence>
<protein>
    <submittedName>
        <fullName evidence="2">Uncharacterized protein</fullName>
    </submittedName>
</protein>
<name>A0AA38CGH7_TAXCH</name>